<evidence type="ECO:0000256" key="2">
    <source>
        <dbReference type="ARBA" id="ARBA00022801"/>
    </source>
</evidence>
<keyword evidence="2 3" id="KW-0378">Hydrolase</keyword>
<evidence type="ECO:0000313" key="6">
    <source>
        <dbReference type="Proteomes" id="UP001566476"/>
    </source>
</evidence>
<dbReference type="PANTHER" id="PTHR21340:SF0">
    <property type="entry name" value="BIS(5'-NUCLEOSYL)-TETRAPHOSPHATASE [ASYMMETRICAL]"/>
    <property type="match status" value="1"/>
</dbReference>
<dbReference type="Pfam" id="PF00300">
    <property type="entry name" value="His_Phos_1"/>
    <property type="match status" value="1"/>
</dbReference>
<feature type="domain" description="Nudix hydrolase" evidence="4">
    <location>
        <begin position="1"/>
        <end position="142"/>
    </location>
</feature>
<dbReference type="Gene3D" id="3.40.50.1240">
    <property type="entry name" value="Phosphoglycerate mutase-like"/>
    <property type="match status" value="1"/>
</dbReference>
<dbReference type="InterPro" id="IPR013078">
    <property type="entry name" value="His_Pase_superF_clade-1"/>
</dbReference>
<dbReference type="InterPro" id="IPR000086">
    <property type="entry name" value="NUDIX_hydrolase_dom"/>
</dbReference>
<dbReference type="InterPro" id="IPR029033">
    <property type="entry name" value="His_PPase_superfam"/>
</dbReference>
<evidence type="ECO:0000256" key="1">
    <source>
        <dbReference type="ARBA" id="ARBA00005582"/>
    </source>
</evidence>
<evidence type="ECO:0000313" key="5">
    <source>
        <dbReference type="EMBL" id="MEZ0491379.1"/>
    </source>
</evidence>
<dbReference type="InterPro" id="IPR015797">
    <property type="entry name" value="NUDIX_hydrolase-like_dom_sf"/>
</dbReference>
<dbReference type="PROSITE" id="PS51462">
    <property type="entry name" value="NUDIX"/>
    <property type="match status" value="1"/>
</dbReference>
<dbReference type="PRINTS" id="PR00502">
    <property type="entry name" value="NUDIXFAMILY"/>
</dbReference>
<reference evidence="5 6" key="1">
    <citation type="submission" date="2024-07" db="EMBL/GenBank/DDBJ databases">
        <authorList>
            <person name="Thanompreechachai J."/>
            <person name="Duangmal K."/>
        </authorList>
    </citation>
    <scope>NUCLEOTIDE SEQUENCE [LARGE SCALE GENOMIC DNA]</scope>
    <source>
        <strain evidence="5 6">TBRC 1896</strain>
    </source>
</reference>
<dbReference type="Proteomes" id="UP001566476">
    <property type="component" value="Unassembled WGS sequence"/>
</dbReference>
<dbReference type="CDD" id="cd03673">
    <property type="entry name" value="NUDIX_Ap6A_hydrolase"/>
    <property type="match status" value="1"/>
</dbReference>
<dbReference type="PANTHER" id="PTHR21340">
    <property type="entry name" value="DIADENOSINE 5,5-P1,P4-TETRAPHOSPHATE PYROPHOSPHOHYDROLASE MUTT"/>
    <property type="match status" value="1"/>
</dbReference>
<evidence type="ECO:0000259" key="4">
    <source>
        <dbReference type="PROSITE" id="PS51462"/>
    </source>
</evidence>
<dbReference type="SUPFAM" id="SSF55811">
    <property type="entry name" value="Nudix"/>
    <property type="match status" value="1"/>
</dbReference>
<dbReference type="Gene3D" id="3.90.79.10">
    <property type="entry name" value="Nucleoside Triphosphate Pyrophosphohydrolase"/>
    <property type="match status" value="1"/>
</dbReference>
<dbReference type="InterPro" id="IPR020084">
    <property type="entry name" value="NUDIX_hydrolase_CS"/>
</dbReference>
<name>A0ABV4I190_9ACTN</name>
<dbReference type="EMBL" id="JBGGTQ010000002">
    <property type="protein sequence ID" value="MEZ0491379.1"/>
    <property type="molecule type" value="Genomic_DNA"/>
</dbReference>
<dbReference type="InterPro" id="IPR020476">
    <property type="entry name" value="Nudix_hydrolase"/>
</dbReference>
<sequence length="317" mass="33699">MDVEAAGCVVVRAGREGPEVLLVHRPATATRAADWSWPKGKLEDGEHPAVAAVRETAEETGLRVHLGVALPEQGYRVPGGGPGGLRKRVRYWLARPAGPADEDAVEPADAGEISEVGWFGWRAARELLTYPADVAVLEAALPAGELPPATWPLVVLRHARAVRRTDWPGGAEGEASRPLLDRGHAQARDLAPLLGCFDLRALLTSPWARCVQTVLPAAELTGLPVQEEPALTEHAFRADPDAARAVVGHLLDAARPVVVCSHGPVLPDLQAVLADRAEDRRVRTQVSGKLDKAALLVAHVTGRGAAARVVAAQRHEV</sequence>
<dbReference type="SUPFAM" id="SSF53254">
    <property type="entry name" value="Phosphoglycerate mutase-like"/>
    <property type="match status" value="1"/>
</dbReference>
<comment type="similarity">
    <text evidence="1 3">Belongs to the Nudix hydrolase family.</text>
</comment>
<dbReference type="RefSeq" id="WP_370717424.1">
    <property type="nucleotide sequence ID" value="NZ_JBGGTQ010000002.1"/>
</dbReference>
<dbReference type="CDD" id="cd07067">
    <property type="entry name" value="HP_PGM_like"/>
    <property type="match status" value="1"/>
</dbReference>
<keyword evidence="6" id="KW-1185">Reference proteome</keyword>
<evidence type="ECO:0000256" key="3">
    <source>
        <dbReference type="RuleBase" id="RU003476"/>
    </source>
</evidence>
<organism evidence="5 6">
    <name type="scientific">Kineococcus mangrovi</name>
    <dbReference type="NCBI Taxonomy" id="1660183"/>
    <lineage>
        <taxon>Bacteria</taxon>
        <taxon>Bacillati</taxon>
        <taxon>Actinomycetota</taxon>
        <taxon>Actinomycetes</taxon>
        <taxon>Kineosporiales</taxon>
        <taxon>Kineosporiaceae</taxon>
        <taxon>Kineococcus</taxon>
    </lineage>
</organism>
<protein>
    <submittedName>
        <fullName evidence="5">NUDIX domain-containing protein</fullName>
    </submittedName>
</protein>
<proteinExistence type="inferred from homology"/>
<comment type="caution">
    <text evidence="5">The sequence shown here is derived from an EMBL/GenBank/DDBJ whole genome shotgun (WGS) entry which is preliminary data.</text>
</comment>
<gene>
    <name evidence="5" type="ORF">AB2L28_03930</name>
</gene>
<dbReference type="Pfam" id="PF00293">
    <property type="entry name" value="NUDIX"/>
    <property type="match status" value="1"/>
</dbReference>
<dbReference type="SMART" id="SM00855">
    <property type="entry name" value="PGAM"/>
    <property type="match status" value="1"/>
</dbReference>
<accession>A0ABV4I190</accession>
<dbReference type="PROSITE" id="PS00893">
    <property type="entry name" value="NUDIX_BOX"/>
    <property type="match status" value="1"/>
</dbReference>
<dbReference type="InterPro" id="IPR051325">
    <property type="entry name" value="Nudix_hydrolase_domain"/>
</dbReference>